<dbReference type="EMBL" id="NAJL01000041">
    <property type="protein sequence ID" value="TKA24712.1"/>
    <property type="molecule type" value="Genomic_DNA"/>
</dbReference>
<feature type="domain" description="RING-type" evidence="2">
    <location>
        <begin position="66"/>
        <end position="113"/>
    </location>
</feature>
<accession>A0A4U0TS49</accession>
<evidence type="ECO:0000259" key="2">
    <source>
        <dbReference type="PROSITE" id="PS50089"/>
    </source>
</evidence>
<evidence type="ECO:0000313" key="4">
    <source>
        <dbReference type="Proteomes" id="UP000308549"/>
    </source>
</evidence>
<dbReference type="Proteomes" id="UP000308549">
    <property type="component" value="Unassembled WGS sequence"/>
</dbReference>
<dbReference type="GO" id="GO:0008270">
    <property type="term" value="F:zinc ion binding"/>
    <property type="evidence" value="ECO:0007669"/>
    <property type="project" value="UniProtKB-KW"/>
</dbReference>
<reference evidence="3 4" key="1">
    <citation type="submission" date="2017-03" db="EMBL/GenBank/DDBJ databases">
        <title>Genomes of endolithic fungi from Antarctica.</title>
        <authorList>
            <person name="Coleine C."/>
            <person name="Masonjones S."/>
            <person name="Stajich J.E."/>
        </authorList>
    </citation>
    <scope>NUCLEOTIDE SEQUENCE [LARGE SCALE GENOMIC DNA]</scope>
    <source>
        <strain evidence="3 4">CCFEE 6315</strain>
    </source>
</reference>
<organism evidence="3 4">
    <name type="scientific">Salinomyces thailandicus</name>
    <dbReference type="NCBI Taxonomy" id="706561"/>
    <lineage>
        <taxon>Eukaryota</taxon>
        <taxon>Fungi</taxon>
        <taxon>Dikarya</taxon>
        <taxon>Ascomycota</taxon>
        <taxon>Pezizomycotina</taxon>
        <taxon>Dothideomycetes</taxon>
        <taxon>Dothideomycetidae</taxon>
        <taxon>Mycosphaerellales</taxon>
        <taxon>Teratosphaeriaceae</taxon>
        <taxon>Salinomyces</taxon>
    </lineage>
</organism>
<dbReference type="SUPFAM" id="SSF57850">
    <property type="entry name" value="RING/U-box"/>
    <property type="match status" value="1"/>
</dbReference>
<name>A0A4U0TS49_9PEZI</name>
<protein>
    <recommendedName>
        <fullName evidence="2">RING-type domain-containing protein</fullName>
    </recommendedName>
</protein>
<keyword evidence="1" id="KW-0863">Zinc-finger</keyword>
<dbReference type="InterPro" id="IPR013083">
    <property type="entry name" value="Znf_RING/FYVE/PHD"/>
</dbReference>
<dbReference type="PROSITE" id="PS50089">
    <property type="entry name" value="ZF_RING_2"/>
    <property type="match status" value="1"/>
</dbReference>
<keyword evidence="1" id="KW-0479">Metal-binding</keyword>
<dbReference type="InterPro" id="IPR001841">
    <property type="entry name" value="Znf_RING"/>
</dbReference>
<gene>
    <name evidence="3" type="ORF">B0A50_05700</name>
</gene>
<sequence>MATVSETVYINIQPLGGSSQADQPISSDRKVLPALMLLTREGFLGELDPIRPDEIPLDRNGQRLDCTICRQQFSYTDRDACYPVRTTCGHIFGSECIKEWFESTGSNRCCFCQHPLFRQSSSTAAAIPIETSDVDGDVTMLTAEEEEEEEEEEQLPTVEEISRNDKHNLPELRYYARHYHSELGARWWTSSESAPLHTFLDARLQSYNASHLDTDRQDYVPYNRIIGTHAVGLPPGPRKVDAANLTTRLSERFWKAFDAGLQHPSSTSPVSGVPLYPLEAHPFTHHLTQLLHTTLESLRGQNLTADKLELKLHSAIKYEPGMDDLKLRSITYEGDLPPGMYAYVLDTLELVLGDFVAGGVRKGVAEVKRGRGLQGRGRKMLY</sequence>
<keyword evidence="1" id="KW-0862">Zinc</keyword>
<evidence type="ECO:0000313" key="3">
    <source>
        <dbReference type="EMBL" id="TKA24712.1"/>
    </source>
</evidence>
<evidence type="ECO:0000256" key="1">
    <source>
        <dbReference type="PROSITE-ProRule" id="PRU00175"/>
    </source>
</evidence>
<dbReference type="AlphaFoldDB" id="A0A4U0TS49"/>
<dbReference type="Pfam" id="PF13639">
    <property type="entry name" value="zf-RING_2"/>
    <property type="match status" value="1"/>
</dbReference>
<dbReference type="Gene3D" id="3.30.40.10">
    <property type="entry name" value="Zinc/RING finger domain, C3HC4 (zinc finger)"/>
    <property type="match status" value="1"/>
</dbReference>
<dbReference type="CDD" id="cd16448">
    <property type="entry name" value="RING-H2"/>
    <property type="match status" value="1"/>
</dbReference>
<keyword evidence="4" id="KW-1185">Reference proteome</keyword>
<comment type="caution">
    <text evidence="3">The sequence shown here is derived from an EMBL/GenBank/DDBJ whole genome shotgun (WGS) entry which is preliminary data.</text>
</comment>
<dbReference type="OrthoDB" id="3876452at2759"/>
<proteinExistence type="predicted"/>